<keyword evidence="3" id="KW-1185">Reference proteome</keyword>
<feature type="transmembrane region" description="Helical" evidence="1">
    <location>
        <begin position="256"/>
        <end position="277"/>
    </location>
</feature>
<keyword evidence="1" id="KW-0472">Membrane</keyword>
<dbReference type="SUPFAM" id="SSF52151">
    <property type="entry name" value="FabD/lysophospholipase-like"/>
    <property type="match status" value="1"/>
</dbReference>
<organism evidence="2 3">
    <name type="scientific">Vineibacter terrae</name>
    <dbReference type="NCBI Taxonomy" id="2586908"/>
    <lineage>
        <taxon>Bacteria</taxon>
        <taxon>Pseudomonadati</taxon>
        <taxon>Pseudomonadota</taxon>
        <taxon>Alphaproteobacteria</taxon>
        <taxon>Hyphomicrobiales</taxon>
        <taxon>Vineibacter</taxon>
    </lineage>
</organism>
<comment type="caution">
    <text evidence="2">The sequence shown here is derived from an EMBL/GenBank/DDBJ whole genome shotgun (WGS) entry which is preliminary data.</text>
</comment>
<gene>
    <name evidence="2" type="ORF">FHP25_02600</name>
</gene>
<feature type="transmembrane region" description="Helical" evidence="1">
    <location>
        <begin position="54"/>
        <end position="74"/>
    </location>
</feature>
<evidence type="ECO:0000313" key="3">
    <source>
        <dbReference type="Proteomes" id="UP000321638"/>
    </source>
</evidence>
<reference evidence="2 3" key="1">
    <citation type="submission" date="2019-06" db="EMBL/GenBank/DDBJ databases">
        <title>New taxonomy in bacterial strain CC-CFT640, isolated from vineyard.</title>
        <authorList>
            <person name="Lin S.-Y."/>
            <person name="Tsai C.-F."/>
            <person name="Young C.-C."/>
        </authorList>
    </citation>
    <scope>NUCLEOTIDE SEQUENCE [LARGE SCALE GENOMIC DNA]</scope>
    <source>
        <strain evidence="2 3">CC-CFT640</strain>
    </source>
</reference>
<sequence length="906" mass="98836">MVMTPTPPPDPPRRNAVQRFADWLVDRSWPGIALVWLARRLATPWWAICDAARVFWACRASLLAVVVGGGLIVLTDQARDIVISNVDPRRGWSELIGMTAYAFLWAVVSWYWARVTLNYSFVLEPVAAAEALPRGQEPPLPTFQEEWRDFWVDQVPRLIAFGAVVSFGWAFLNAAEVYQHAGDLDAASTFRRWFWMYLGGACVLYAVLWIRKPLLKGLIVGKPDQPPRIPPTSRAHHLLAGRAHYDRLRDYLSNPLAASVLSISLIAPPCLAIAFALDPVGTSAFFGTAVNATLLGLAAMVPITSFLVLLSRRTRLPIFAGTVAWMVVATQWAGDNHDVRTLKDRPLALRPHVDAVFKAWWAANVDRQTGINAAVAPSVYTPPFIVVATAGGASRAGYWTTQVLGEIAEREAHFADRVFLISGVSGGSLGAVAFRSLVEAERRKPGGGAARIAQAAPMAAEFIKSDFLGPAMAAGLYVDLPLHAFPGLSPDDRAAALEKAWEAAWARTIKDKGRAPFAWDAGFVDTFAVPPAGTDRDRVWPILALNGTSVEKGKRIVTANVRFHTAPRGAREDLAGQVNRYDAFDILGRDIRISTAVTMSARFPVISPTGGMRDDKGVLWARVTDGGLYENFGAVTADEVLRYVVERRADTQGVGGRPVQYPVWPMVILISSDPSLDRLEPPGRRRAGAKPECAIVDAARSEARRRARGLVPPPPPFKPDEPPLLAHPGNDWLECEKDASNAALVVVDPGLALYNGRVARGEAAATALYDRIIENKIIVRDRMEDAVRYAGGTIDEVKDRLGALGRRLRTDSEIDVFHFRQCKVAMRKGPTMSWHDSEDAWDVMNKMLGLDPGAGDPCGNRAEFVRLCVRLATVSGLEAQEAASARCERDWAPAPPPLAPLAGASK</sequence>
<evidence type="ECO:0000256" key="1">
    <source>
        <dbReference type="SAM" id="Phobius"/>
    </source>
</evidence>
<evidence type="ECO:0008006" key="4">
    <source>
        <dbReference type="Google" id="ProtNLM"/>
    </source>
</evidence>
<keyword evidence="1" id="KW-1133">Transmembrane helix</keyword>
<feature type="transmembrane region" description="Helical" evidence="1">
    <location>
        <begin position="193"/>
        <end position="210"/>
    </location>
</feature>
<dbReference type="AlphaFoldDB" id="A0A5C8PUV0"/>
<dbReference type="RefSeq" id="WP_178133227.1">
    <property type="nucleotide sequence ID" value="NZ_VDUZ01000002.1"/>
</dbReference>
<dbReference type="EMBL" id="VDUZ01000002">
    <property type="protein sequence ID" value="TXL81976.1"/>
    <property type="molecule type" value="Genomic_DNA"/>
</dbReference>
<feature type="transmembrane region" description="Helical" evidence="1">
    <location>
        <begin position="283"/>
        <end position="309"/>
    </location>
</feature>
<feature type="transmembrane region" description="Helical" evidence="1">
    <location>
        <begin position="316"/>
        <end position="334"/>
    </location>
</feature>
<accession>A0A5C8PUV0</accession>
<dbReference type="Proteomes" id="UP000321638">
    <property type="component" value="Unassembled WGS sequence"/>
</dbReference>
<name>A0A5C8PUV0_9HYPH</name>
<proteinExistence type="predicted"/>
<keyword evidence="1" id="KW-0812">Transmembrane</keyword>
<dbReference type="InterPro" id="IPR016035">
    <property type="entry name" value="Acyl_Trfase/lysoPLipase"/>
</dbReference>
<feature type="transmembrane region" description="Helical" evidence="1">
    <location>
        <begin position="95"/>
        <end position="113"/>
    </location>
</feature>
<protein>
    <recommendedName>
        <fullName evidence="4">PNPLA domain-containing protein</fullName>
    </recommendedName>
</protein>
<evidence type="ECO:0000313" key="2">
    <source>
        <dbReference type="EMBL" id="TXL81976.1"/>
    </source>
</evidence>